<dbReference type="HAMAP" id="MF_01477">
    <property type="entry name" value="Iojap_RsfS"/>
    <property type="match status" value="1"/>
</dbReference>
<dbReference type="InterPro" id="IPR043519">
    <property type="entry name" value="NT_sf"/>
</dbReference>
<organism evidence="3 4">
    <name type="scientific">Zongyangia hominis</name>
    <dbReference type="NCBI Taxonomy" id="2763677"/>
    <lineage>
        <taxon>Bacteria</taxon>
        <taxon>Bacillati</taxon>
        <taxon>Bacillota</taxon>
        <taxon>Clostridia</taxon>
        <taxon>Eubacteriales</taxon>
        <taxon>Oscillospiraceae</taxon>
        <taxon>Zongyangia</taxon>
    </lineage>
</organism>
<dbReference type="InterPro" id="IPR004394">
    <property type="entry name" value="Iojap/RsfS/C7orf30"/>
</dbReference>
<comment type="similarity">
    <text evidence="1 2">Belongs to the Iojap/RsfS family.</text>
</comment>
<protein>
    <recommendedName>
        <fullName evidence="2">Ribosomal silencing factor RsfS</fullName>
    </recommendedName>
</protein>
<evidence type="ECO:0000313" key="4">
    <source>
        <dbReference type="Proteomes" id="UP000660861"/>
    </source>
</evidence>
<comment type="subunit">
    <text evidence="2">Interacts with ribosomal protein uL14 (rplN).</text>
</comment>
<comment type="function">
    <text evidence="2">Functions as a ribosomal silencing factor. Interacts with ribosomal protein uL14 (rplN), blocking formation of intersubunit bridge B8. Prevents association of the 30S and 50S ribosomal subunits and the formation of functional ribosomes, thus repressing translation.</text>
</comment>
<sequence length="118" mass="13225">MEPLALTKKVAKILDDKKAVDIKAIKIKDLSIIADYFIIATGTSTTQVKALADEVEYQLSQMGLEPNKTDGYQSSTWVVLDYYDVMVHVFCGDQREFYSLERLWADGEPVDLSDVVTG</sequence>
<dbReference type="Gene3D" id="3.30.460.10">
    <property type="entry name" value="Beta Polymerase, domain 2"/>
    <property type="match status" value="1"/>
</dbReference>
<dbReference type="GO" id="GO:0043023">
    <property type="term" value="F:ribosomal large subunit binding"/>
    <property type="evidence" value="ECO:0007669"/>
    <property type="project" value="TreeGrafter"/>
</dbReference>
<name>A0A926IAM4_9FIRM</name>
<keyword evidence="2" id="KW-0963">Cytoplasm</keyword>
<evidence type="ECO:0000313" key="3">
    <source>
        <dbReference type="EMBL" id="MBC8569265.1"/>
    </source>
</evidence>
<evidence type="ECO:0000256" key="1">
    <source>
        <dbReference type="ARBA" id="ARBA00010574"/>
    </source>
</evidence>
<dbReference type="GO" id="GO:0090071">
    <property type="term" value="P:negative regulation of ribosome biogenesis"/>
    <property type="evidence" value="ECO:0007669"/>
    <property type="project" value="UniProtKB-UniRule"/>
</dbReference>
<dbReference type="Pfam" id="PF02410">
    <property type="entry name" value="RsfS"/>
    <property type="match status" value="1"/>
</dbReference>
<keyword evidence="2" id="KW-0810">Translation regulation</keyword>
<dbReference type="Proteomes" id="UP000660861">
    <property type="component" value="Unassembled WGS sequence"/>
</dbReference>
<dbReference type="NCBIfam" id="TIGR00090">
    <property type="entry name" value="rsfS_iojap_ybeB"/>
    <property type="match status" value="1"/>
</dbReference>
<comment type="caution">
    <text evidence="3">The sequence shown here is derived from an EMBL/GenBank/DDBJ whole genome shotgun (WGS) entry which is preliminary data.</text>
</comment>
<dbReference type="GO" id="GO:0017148">
    <property type="term" value="P:negative regulation of translation"/>
    <property type="evidence" value="ECO:0007669"/>
    <property type="project" value="UniProtKB-UniRule"/>
</dbReference>
<dbReference type="PANTHER" id="PTHR21043:SF0">
    <property type="entry name" value="MITOCHONDRIAL ASSEMBLY OF RIBOSOMAL LARGE SUBUNIT PROTEIN 1"/>
    <property type="match status" value="1"/>
</dbReference>
<keyword evidence="2" id="KW-0678">Repressor</keyword>
<comment type="subcellular location">
    <subcellularLocation>
        <location evidence="2">Cytoplasm</location>
    </subcellularLocation>
</comment>
<dbReference type="EMBL" id="JACRTC010000001">
    <property type="protein sequence ID" value="MBC8569265.1"/>
    <property type="molecule type" value="Genomic_DNA"/>
</dbReference>
<accession>A0A926IAM4</accession>
<dbReference type="RefSeq" id="WP_262396373.1">
    <property type="nucleotide sequence ID" value="NZ_JACRTC010000001.1"/>
</dbReference>
<dbReference type="PANTHER" id="PTHR21043">
    <property type="entry name" value="IOJAP SUPERFAMILY ORTHOLOG"/>
    <property type="match status" value="1"/>
</dbReference>
<proteinExistence type="inferred from homology"/>
<dbReference type="GO" id="GO:0005737">
    <property type="term" value="C:cytoplasm"/>
    <property type="evidence" value="ECO:0007669"/>
    <property type="project" value="UniProtKB-SubCell"/>
</dbReference>
<dbReference type="GO" id="GO:0042256">
    <property type="term" value="P:cytosolic ribosome assembly"/>
    <property type="evidence" value="ECO:0007669"/>
    <property type="project" value="UniProtKB-UniRule"/>
</dbReference>
<gene>
    <name evidence="2 3" type="primary">rsfS</name>
    <name evidence="3" type="ORF">H8709_00275</name>
</gene>
<evidence type="ECO:0000256" key="2">
    <source>
        <dbReference type="HAMAP-Rule" id="MF_01477"/>
    </source>
</evidence>
<dbReference type="SUPFAM" id="SSF81301">
    <property type="entry name" value="Nucleotidyltransferase"/>
    <property type="match status" value="1"/>
</dbReference>
<reference evidence="3" key="1">
    <citation type="submission" date="2020-08" db="EMBL/GenBank/DDBJ databases">
        <title>Genome public.</title>
        <authorList>
            <person name="Liu C."/>
            <person name="Sun Q."/>
        </authorList>
    </citation>
    <scope>NUCLEOTIDE SEQUENCE</scope>
    <source>
        <strain evidence="3">NSJ-54</strain>
    </source>
</reference>
<keyword evidence="4" id="KW-1185">Reference proteome</keyword>
<dbReference type="AlphaFoldDB" id="A0A926IAM4"/>